<comment type="catalytic activity">
    <reaction evidence="3">
        <text>Hydrolysis of (1-&gt;4)-beta-linkages between N-acetylmuramic acid and N-acetyl-D-glucosamine residues in a peptidoglycan and between N-acetyl-D-glucosamine residues in chitodextrins.</text>
        <dbReference type="EC" id="3.2.1.17"/>
    </reaction>
</comment>
<evidence type="ECO:0000313" key="6">
    <source>
        <dbReference type="Proteomes" id="UP000260862"/>
    </source>
</evidence>
<comment type="caution">
    <text evidence="5">The sequence shown here is derived from an EMBL/GenBank/DDBJ whole genome shotgun (WGS) entry which is preliminary data.</text>
</comment>
<dbReference type="SUPFAM" id="SSF53955">
    <property type="entry name" value="Lysozyme-like"/>
    <property type="match status" value="1"/>
</dbReference>
<organism evidence="5 6">
    <name type="scientific">Phocaeicola plebeius</name>
    <dbReference type="NCBI Taxonomy" id="310297"/>
    <lineage>
        <taxon>Bacteria</taxon>
        <taxon>Pseudomonadati</taxon>
        <taxon>Bacteroidota</taxon>
        <taxon>Bacteroidia</taxon>
        <taxon>Bacteroidales</taxon>
        <taxon>Bacteroidaceae</taxon>
        <taxon>Phocaeicola</taxon>
    </lineage>
</organism>
<sequence length="174" mass="20626">MRYRMLLLLCFLSLGCILSAQESERETAKEARIFRLPEFERAFFCVRYFEGWHSEKNHPYVGWGHCLQPGEKYSARTMTRQQADELLRKDLRKFCAMFRHLGKDSLLLGTLAYNVGPFRLLGSGKIPKSKLIRKLEAGDRDIYKEYISYCHYKGKYHAMLLKRRKIEFTLLYIP</sequence>
<dbReference type="EC" id="3.2.1.17" evidence="3"/>
<dbReference type="InterPro" id="IPR023346">
    <property type="entry name" value="Lysozyme-like_dom_sf"/>
</dbReference>
<dbReference type="GO" id="GO:0042742">
    <property type="term" value="P:defense response to bacterium"/>
    <property type="evidence" value="ECO:0007669"/>
    <property type="project" value="UniProtKB-KW"/>
</dbReference>
<evidence type="ECO:0000256" key="4">
    <source>
        <dbReference type="SAM" id="SignalP"/>
    </source>
</evidence>
<dbReference type="GO" id="GO:0009253">
    <property type="term" value="P:peptidoglycan catabolic process"/>
    <property type="evidence" value="ECO:0007669"/>
    <property type="project" value="InterPro"/>
</dbReference>
<dbReference type="EMBL" id="QSQT01000018">
    <property type="protein sequence ID" value="RGK54713.1"/>
    <property type="molecule type" value="Genomic_DNA"/>
</dbReference>
<proteinExistence type="inferred from homology"/>
<keyword evidence="2 3" id="KW-0081">Bacteriolytic enzyme</keyword>
<accession>A0A3E4MYD0</accession>
<dbReference type="GO" id="GO:0003796">
    <property type="term" value="F:lysozyme activity"/>
    <property type="evidence" value="ECO:0007669"/>
    <property type="project" value="UniProtKB-EC"/>
</dbReference>
<gene>
    <name evidence="5" type="ORF">DXD04_10465</name>
</gene>
<protein>
    <recommendedName>
        <fullName evidence="3">Lysozyme</fullName>
        <ecNumber evidence="3">3.2.1.17</ecNumber>
    </recommendedName>
</protein>
<dbReference type="Proteomes" id="UP000260862">
    <property type="component" value="Unassembled WGS sequence"/>
</dbReference>
<dbReference type="PROSITE" id="PS51257">
    <property type="entry name" value="PROKAR_LIPOPROTEIN"/>
    <property type="match status" value="1"/>
</dbReference>
<keyword evidence="6" id="KW-1185">Reference proteome</keyword>
<keyword evidence="3" id="KW-0378">Hydrolase</keyword>
<name>A0A3E4MYD0_9BACT</name>
<comment type="similarity">
    <text evidence="3">Belongs to the glycosyl hydrolase 24 family.</text>
</comment>
<feature type="chain" id="PRO_5017597744" description="Lysozyme" evidence="4">
    <location>
        <begin position="21"/>
        <end position="174"/>
    </location>
</feature>
<dbReference type="GO" id="GO:0031640">
    <property type="term" value="P:killing of cells of another organism"/>
    <property type="evidence" value="ECO:0007669"/>
    <property type="project" value="UniProtKB-KW"/>
</dbReference>
<keyword evidence="3" id="KW-0326">Glycosidase</keyword>
<evidence type="ECO:0000256" key="3">
    <source>
        <dbReference type="RuleBase" id="RU003788"/>
    </source>
</evidence>
<keyword evidence="1 3" id="KW-0929">Antimicrobial</keyword>
<dbReference type="Pfam" id="PF00959">
    <property type="entry name" value="Phage_lysozyme"/>
    <property type="match status" value="1"/>
</dbReference>
<keyword evidence="4" id="KW-0732">Signal</keyword>
<dbReference type="InterPro" id="IPR023347">
    <property type="entry name" value="Lysozyme_dom_sf"/>
</dbReference>
<dbReference type="InterPro" id="IPR002196">
    <property type="entry name" value="Glyco_hydro_24"/>
</dbReference>
<reference evidence="5 6" key="1">
    <citation type="submission" date="2018-08" db="EMBL/GenBank/DDBJ databases">
        <title>A genome reference for cultivated species of the human gut microbiota.</title>
        <authorList>
            <person name="Zou Y."/>
            <person name="Xue W."/>
            <person name="Luo G."/>
        </authorList>
    </citation>
    <scope>NUCLEOTIDE SEQUENCE [LARGE SCALE GENOMIC DNA]</scope>
    <source>
        <strain evidence="5 6">TF10-3AC</strain>
    </source>
</reference>
<dbReference type="GO" id="GO:0016998">
    <property type="term" value="P:cell wall macromolecule catabolic process"/>
    <property type="evidence" value="ECO:0007669"/>
    <property type="project" value="InterPro"/>
</dbReference>
<dbReference type="RefSeq" id="WP_117673121.1">
    <property type="nucleotide sequence ID" value="NZ_CABOGR010000018.1"/>
</dbReference>
<evidence type="ECO:0000256" key="2">
    <source>
        <dbReference type="ARBA" id="ARBA00022638"/>
    </source>
</evidence>
<dbReference type="AlphaFoldDB" id="A0A3E4MYD0"/>
<evidence type="ECO:0000256" key="1">
    <source>
        <dbReference type="ARBA" id="ARBA00022529"/>
    </source>
</evidence>
<dbReference type="Gene3D" id="1.10.530.40">
    <property type="match status" value="1"/>
</dbReference>
<evidence type="ECO:0000313" key="5">
    <source>
        <dbReference type="EMBL" id="RGK54713.1"/>
    </source>
</evidence>
<feature type="signal peptide" evidence="4">
    <location>
        <begin position="1"/>
        <end position="20"/>
    </location>
</feature>